<gene>
    <name evidence="4" type="ORF">FH972_025477</name>
</gene>
<evidence type="ECO:0000256" key="2">
    <source>
        <dbReference type="SAM" id="Phobius"/>
    </source>
</evidence>
<proteinExistence type="predicted"/>
<evidence type="ECO:0000259" key="3">
    <source>
        <dbReference type="Pfam" id="PF00501"/>
    </source>
</evidence>
<protein>
    <recommendedName>
        <fullName evidence="3">AMP-dependent synthetase/ligase domain-containing protein</fullName>
    </recommendedName>
</protein>
<feature type="transmembrane region" description="Helical" evidence="2">
    <location>
        <begin position="47"/>
        <end position="70"/>
    </location>
</feature>
<dbReference type="PANTHER" id="PTHR24096">
    <property type="entry name" value="LONG-CHAIN-FATTY-ACID--COA LIGASE"/>
    <property type="match status" value="1"/>
</dbReference>
<reference evidence="4 5" key="1">
    <citation type="submission" date="2019-06" db="EMBL/GenBank/DDBJ databases">
        <title>A chromosomal-level reference genome of Carpinus fangiana (Coryloideae, Betulaceae).</title>
        <authorList>
            <person name="Yang X."/>
            <person name="Wang Z."/>
            <person name="Zhang L."/>
            <person name="Hao G."/>
            <person name="Liu J."/>
            <person name="Yang Y."/>
        </authorList>
    </citation>
    <scope>NUCLEOTIDE SEQUENCE [LARGE SCALE GENOMIC DNA]</scope>
    <source>
        <strain evidence="4">Cfa_2016G</strain>
        <tissue evidence="4">Leaf</tissue>
    </source>
</reference>
<sequence>MVFGDGSGVYVPPLDLLSWYFRLPPKDIHRPGIKEGDCVIVHSRNDIYLYPLIFGIIAIGAIYCGTNPIISCDELSQQMQAADASYIIVEPHLLDLATHAAERCGLGDGAVSVFNPPGRPLDSDNRFPKFEQLLKAGEMDWISLNTYEATKSTPVMRFFSTGATGSPKLGEHSHNSLVASTLNFISAWRRPTQGNYKMLHWVGMFHSAIVKMTGMAIKNFYTIYLTRGRDLVSLLEAIPKFQINEVIVPLPLLNAILKTPDLAQKHYFATLTRVLVGQHAISTELRDQFMELLPPDAEILSCYGVQEAGQIASMPCSQQLDPGLVAAGVCVSGVSFKLMRLEDDRKATQTLSRQTHGLTPPLSPATSFASQEEVGVQTPGEILVRSSGLFTKYYNDPVATAAALHFDADGDRWFRTGDVGYVSAESQQLYVVGRVKEVFRSAGGQLVSPAELEVMLLAHPDILDVAVAPVPANGLLKPDDAVQASASVPRAYVQPVRPDVKEADIVEWLAARVPVYKQLKGGVIFVGEIPRHAWGRFVLRDQLAQL</sequence>
<keyword evidence="2" id="KW-1133">Transmembrane helix</keyword>
<dbReference type="PANTHER" id="PTHR24096:SF265">
    <property type="entry name" value="ENZYME, PUTATIVE (AFU_ORTHOLOGUE AFUA_5G14270)-RELATED"/>
    <property type="match status" value="1"/>
</dbReference>
<name>A0A5N6L154_9ROSI</name>
<dbReference type="InterPro" id="IPR045851">
    <property type="entry name" value="AMP-bd_C_sf"/>
</dbReference>
<keyword evidence="5" id="KW-1185">Reference proteome</keyword>
<dbReference type="Gene3D" id="3.30.300.30">
    <property type="match status" value="1"/>
</dbReference>
<comment type="caution">
    <text evidence="4">The sequence shown here is derived from an EMBL/GenBank/DDBJ whole genome shotgun (WGS) entry which is preliminary data.</text>
</comment>
<evidence type="ECO:0000256" key="1">
    <source>
        <dbReference type="ARBA" id="ARBA00022598"/>
    </source>
</evidence>
<dbReference type="AlphaFoldDB" id="A0A5N6L154"/>
<dbReference type="EMBL" id="VIBQ01000056">
    <property type="protein sequence ID" value="KAB8527826.1"/>
    <property type="molecule type" value="Genomic_DNA"/>
</dbReference>
<dbReference type="GO" id="GO:0019748">
    <property type="term" value="P:secondary metabolic process"/>
    <property type="evidence" value="ECO:0007669"/>
    <property type="project" value="TreeGrafter"/>
</dbReference>
<feature type="domain" description="AMP-dependent synthetase/ligase" evidence="3">
    <location>
        <begin position="32"/>
        <end position="394"/>
    </location>
</feature>
<keyword evidence="2" id="KW-0472">Membrane</keyword>
<accession>A0A5N6L154</accession>
<dbReference type="InterPro" id="IPR042099">
    <property type="entry name" value="ANL_N_sf"/>
</dbReference>
<dbReference type="Gene3D" id="3.40.50.12780">
    <property type="entry name" value="N-terminal domain of ligase-like"/>
    <property type="match status" value="1"/>
</dbReference>
<evidence type="ECO:0000313" key="4">
    <source>
        <dbReference type="EMBL" id="KAB8527826.1"/>
    </source>
</evidence>
<dbReference type="Pfam" id="PF00501">
    <property type="entry name" value="AMP-binding"/>
    <property type="match status" value="1"/>
</dbReference>
<evidence type="ECO:0000313" key="5">
    <source>
        <dbReference type="Proteomes" id="UP000327013"/>
    </source>
</evidence>
<dbReference type="InterPro" id="IPR000873">
    <property type="entry name" value="AMP-dep_synth/lig_dom"/>
</dbReference>
<dbReference type="GO" id="GO:0016405">
    <property type="term" value="F:CoA-ligase activity"/>
    <property type="evidence" value="ECO:0007669"/>
    <property type="project" value="TreeGrafter"/>
</dbReference>
<organism evidence="4 5">
    <name type="scientific">Carpinus fangiana</name>
    <dbReference type="NCBI Taxonomy" id="176857"/>
    <lineage>
        <taxon>Eukaryota</taxon>
        <taxon>Viridiplantae</taxon>
        <taxon>Streptophyta</taxon>
        <taxon>Embryophyta</taxon>
        <taxon>Tracheophyta</taxon>
        <taxon>Spermatophyta</taxon>
        <taxon>Magnoliopsida</taxon>
        <taxon>eudicotyledons</taxon>
        <taxon>Gunneridae</taxon>
        <taxon>Pentapetalae</taxon>
        <taxon>rosids</taxon>
        <taxon>fabids</taxon>
        <taxon>Fagales</taxon>
        <taxon>Betulaceae</taxon>
        <taxon>Carpinus</taxon>
    </lineage>
</organism>
<keyword evidence="2" id="KW-0812">Transmembrane</keyword>
<dbReference type="Proteomes" id="UP000327013">
    <property type="component" value="Unassembled WGS sequence"/>
</dbReference>
<dbReference type="OrthoDB" id="10253115at2759"/>
<keyword evidence="1" id="KW-0436">Ligase</keyword>
<dbReference type="SUPFAM" id="SSF56801">
    <property type="entry name" value="Acetyl-CoA synthetase-like"/>
    <property type="match status" value="1"/>
</dbReference>